<feature type="region of interest" description="Disordered" evidence="1">
    <location>
        <begin position="357"/>
        <end position="401"/>
    </location>
</feature>
<feature type="region of interest" description="Disordered" evidence="1">
    <location>
        <begin position="414"/>
        <end position="470"/>
    </location>
</feature>
<evidence type="ECO:0000313" key="3">
    <source>
        <dbReference type="Proteomes" id="UP000002640"/>
    </source>
</evidence>
<sequence>MSDTNEDHARKFKAFLDQTQERLAQVAFWADMRQILAVNKGSRGLEILDDVAEALLKDPDHAAQALKGSVLILSDPSTQETVTEAAAHPIFGGKDKKRAATSPVQASSKSKKKSRPSSEWLEHLDFELRADTPKDVIRDIKAVYRHTRALGLEPYQRAFPWEHRHLFYDPLAYPDVYIAHWRFWHSYRKACFDWAFHVPLVDKNALTPRRKRKMNAMRERLRLWGGPTGKATPTGEATTLPAVRGLRYLFKKDKEAYRLRIRDATKPFQVDSPRFQTLTEMLVQTGALVPTAKHSHRLSGKALARVVLDITSPTPVPDHWVPSLTKGAMRALLADKTISELRVKVETQLGDGKFRPMKVNPYNAKEGGQAGVIPPYRPDGTPTARGPATTVDDSSPTFREEPDEIVAKMVVEAEAKPKRKASGELEYITTGEEAGAANEGEDGVSNDDDEVEDDESDEEEEELETDEIDE</sequence>
<dbReference type="GeneID" id="20637673"/>
<reference evidence="2 3" key="1">
    <citation type="journal article" date="2006" name="Science">
        <title>Phytophthora genome sequences uncover evolutionary origins and mechanisms of pathogenesis.</title>
        <authorList>
            <person name="Tyler B.M."/>
            <person name="Tripathy S."/>
            <person name="Zhang X."/>
            <person name="Dehal P."/>
            <person name="Jiang R.H."/>
            <person name="Aerts A."/>
            <person name="Arredondo F.D."/>
            <person name="Baxter L."/>
            <person name="Bensasson D."/>
            <person name="Beynon J.L."/>
            <person name="Chapman J."/>
            <person name="Damasceno C.M."/>
            <person name="Dorrance A.E."/>
            <person name="Dou D."/>
            <person name="Dickerman A.W."/>
            <person name="Dubchak I.L."/>
            <person name="Garbelotto M."/>
            <person name="Gijzen M."/>
            <person name="Gordon S.G."/>
            <person name="Govers F."/>
            <person name="Grunwald N.J."/>
            <person name="Huang W."/>
            <person name="Ivors K.L."/>
            <person name="Jones R.W."/>
            <person name="Kamoun S."/>
            <person name="Krampis K."/>
            <person name="Lamour K.H."/>
            <person name="Lee M.K."/>
            <person name="McDonald W.H."/>
            <person name="Medina M."/>
            <person name="Meijer H.J."/>
            <person name="Nordberg E.K."/>
            <person name="Maclean D.J."/>
            <person name="Ospina-Giraldo M.D."/>
            <person name="Morris P.F."/>
            <person name="Phuntumart V."/>
            <person name="Putnam N.H."/>
            <person name="Rash S."/>
            <person name="Rose J.K."/>
            <person name="Sakihama Y."/>
            <person name="Salamov A.A."/>
            <person name="Savidor A."/>
            <person name="Scheuring C.F."/>
            <person name="Smith B.M."/>
            <person name="Sobral B.W."/>
            <person name="Terry A."/>
            <person name="Torto-Alalibo T.A."/>
            <person name="Win J."/>
            <person name="Xu Z."/>
            <person name="Zhang H."/>
            <person name="Grigoriev I.V."/>
            <person name="Rokhsar D.S."/>
            <person name="Boore J.L."/>
        </authorList>
    </citation>
    <scope>NUCLEOTIDE SEQUENCE [LARGE SCALE GENOMIC DNA]</scope>
    <source>
        <strain evidence="2 3">P6497</strain>
    </source>
</reference>
<evidence type="ECO:0000256" key="1">
    <source>
        <dbReference type="SAM" id="MobiDB-lite"/>
    </source>
</evidence>
<proteinExistence type="predicted"/>
<accession>G4Z8S8</accession>
<dbReference type="KEGG" id="psoj:PHYSODRAFT_247031"/>
<dbReference type="EMBL" id="JH159153">
    <property type="protein sequence ID" value="EGZ19110.1"/>
    <property type="molecule type" value="Genomic_DNA"/>
</dbReference>
<feature type="compositionally biased region" description="Acidic residues" evidence="1">
    <location>
        <begin position="439"/>
        <end position="470"/>
    </location>
</feature>
<dbReference type="AlphaFoldDB" id="G4Z8S8"/>
<protein>
    <submittedName>
        <fullName evidence="2">Uncharacterized protein</fullName>
    </submittedName>
</protein>
<gene>
    <name evidence="2" type="ORF">PHYSODRAFT_247031</name>
</gene>
<evidence type="ECO:0000313" key="2">
    <source>
        <dbReference type="EMBL" id="EGZ19110.1"/>
    </source>
</evidence>
<organism evidence="2 3">
    <name type="scientific">Phytophthora sojae (strain P6497)</name>
    <name type="common">Soybean stem and root rot agent</name>
    <name type="synonym">Phytophthora megasperma f. sp. glycines</name>
    <dbReference type="NCBI Taxonomy" id="1094619"/>
    <lineage>
        <taxon>Eukaryota</taxon>
        <taxon>Sar</taxon>
        <taxon>Stramenopiles</taxon>
        <taxon>Oomycota</taxon>
        <taxon>Peronosporomycetes</taxon>
        <taxon>Peronosporales</taxon>
        <taxon>Peronosporaceae</taxon>
        <taxon>Phytophthora</taxon>
    </lineage>
</organism>
<dbReference type="RefSeq" id="XP_009521827.1">
    <property type="nucleotide sequence ID" value="XM_009523532.1"/>
</dbReference>
<dbReference type="Proteomes" id="UP000002640">
    <property type="component" value="Unassembled WGS sequence"/>
</dbReference>
<keyword evidence="3" id="KW-1185">Reference proteome</keyword>
<dbReference type="InParanoid" id="G4Z8S8"/>
<name>G4Z8S8_PHYSP</name>
<feature type="region of interest" description="Disordered" evidence="1">
    <location>
        <begin position="86"/>
        <end position="116"/>
    </location>
</feature>